<sequence>MDFQKEIAFLVNGVVATDIDAVQPPRPEPIVESSTNLANGHQDMSNCEEMPLDANKRRRFNADATLNEPVTDISTRLARFNRTLETPARMIPWTLHMKDSDKFDYYTKNVKITYPDNGSSVSMVIPGVVLHCDTFNHFGKTGAYIGIPKQLTDMLTNKFIAVRQHAVIDYPTVASDDRYWWAKQGFGAAEAEKEYVYVVDEDNGEIVEDAFPSFPELFNTVGVTCALKMRAKLSVAKKGAFTAEDELRMGISVSRANITDIVDVDKPLSGLIQHSIAGTKDKASALLQESKPQHLYTRHSLEKEISPLRFCVRDSMKQ</sequence>
<evidence type="ECO:0000313" key="2">
    <source>
        <dbReference type="Proteomes" id="UP000799421"/>
    </source>
</evidence>
<reference evidence="1" key="1">
    <citation type="journal article" date="2020" name="Stud. Mycol.">
        <title>101 Dothideomycetes genomes: a test case for predicting lifestyles and emergence of pathogens.</title>
        <authorList>
            <person name="Haridas S."/>
            <person name="Albert R."/>
            <person name="Binder M."/>
            <person name="Bloem J."/>
            <person name="Labutti K."/>
            <person name="Salamov A."/>
            <person name="Andreopoulos B."/>
            <person name="Baker S."/>
            <person name="Barry K."/>
            <person name="Bills G."/>
            <person name="Bluhm B."/>
            <person name="Cannon C."/>
            <person name="Castanera R."/>
            <person name="Culley D."/>
            <person name="Daum C."/>
            <person name="Ezra D."/>
            <person name="Gonzalez J."/>
            <person name="Henrissat B."/>
            <person name="Kuo A."/>
            <person name="Liang C."/>
            <person name="Lipzen A."/>
            <person name="Lutzoni F."/>
            <person name="Magnuson J."/>
            <person name="Mondo S."/>
            <person name="Nolan M."/>
            <person name="Ohm R."/>
            <person name="Pangilinan J."/>
            <person name="Park H.-J."/>
            <person name="Ramirez L."/>
            <person name="Alfaro M."/>
            <person name="Sun H."/>
            <person name="Tritt A."/>
            <person name="Yoshinaga Y."/>
            <person name="Zwiers L.-H."/>
            <person name="Turgeon B."/>
            <person name="Goodwin S."/>
            <person name="Spatafora J."/>
            <person name="Crous P."/>
            <person name="Grigoriev I."/>
        </authorList>
    </citation>
    <scope>NUCLEOTIDE SEQUENCE</scope>
    <source>
        <strain evidence="1">CBS 480.64</strain>
    </source>
</reference>
<dbReference type="Proteomes" id="UP000799421">
    <property type="component" value="Unassembled WGS sequence"/>
</dbReference>
<protein>
    <submittedName>
        <fullName evidence="1">Uncharacterized protein</fullName>
    </submittedName>
</protein>
<keyword evidence="2" id="KW-1185">Reference proteome</keyword>
<dbReference type="EMBL" id="MU005965">
    <property type="protein sequence ID" value="KAF2862477.1"/>
    <property type="molecule type" value="Genomic_DNA"/>
</dbReference>
<gene>
    <name evidence="1" type="ORF">K470DRAFT_262721</name>
</gene>
<proteinExistence type="predicted"/>
<organism evidence="1 2">
    <name type="scientific">Piedraia hortae CBS 480.64</name>
    <dbReference type="NCBI Taxonomy" id="1314780"/>
    <lineage>
        <taxon>Eukaryota</taxon>
        <taxon>Fungi</taxon>
        <taxon>Dikarya</taxon>
        <taxon>Ascomycota</taxon>
        <taxon>Pezizomycotina</taxon>
        <taxon>Dothideomycetes</taxon>
        <taxon>Dothideomycetidae</taxon>
        <taxon>Capnodiales</taxon>
        <taxon>Piedraiaceae</taxon>
        <taxon>Piedraia</taxon>
    </lineage>
</organism>
<dbReference type="OrthoDB" id="10564453at2759"/>
<dbReference type="AlphaFoldDB" id="A0A6A7C5F1"/>
<accession>A0A6A7C5F1</accession>
<evidence type="ECO:0000313" key="1">
    <source>
        <dbReference type="EMBL" id="KAF2862477.1"/>
    </source>
</evidence>
<name>A0A6A7C5F1_9PEZI</name>